<dbReference type="VGNC" id="VGNC:12229">
    <property type="gene designation" value="HGH1"/>
</dbReference>
<evidence type="ECO:0000259" key="4">
    <source>
        <dbReference type="Pfam" id="PF04063"/>
    </source>
</evidence>
<dbReference type="InterPro" id="IPR039717">
    <property type="entry name" value="Hgh1"/>
</dbReference>
<protein>
    <recommendedName>
        <fullName evidence="2">Protein HGH1 homolog</fullName>
    </recommendedName>
</protein>
<dbReference type="InParanoid" id="A0A2I3TKS7"/>
<dbReference type="FunCoup" id="A0A2I3TKS7">
    <property type="interactions" value="697"/>
</dbReference>
<evidence type="ECO:0000313" key="7">
    <source>
        <dbReference type="Proteomes" id="UP000002277"/>
    </source>
</evidence>
<dbReference type="Ensembl" id="ENSPTRT00000095782.1">
    <property type="protein sequence ID" value="ENSPTRP00000089528.1"/>
    <property type="gene ID" value="ENSPTRG00000020683.6"/>
</dbReference>
<dbReference type="GeneTree" id="ENSGT00390000016546"/>
<evidence type="ECO:0000256" key="1">
    <source>
        <dbReference type="ARBA" id="ARBA00006712"/>
    </source>
</evidence>
<gene>
    <name evidence="6 8" type="primary">HGH1</name>
</gene>
<reference evidence="6 7" key="1">
    <citation type="journal article" date="2005" name="Nature">
        <title>Initial sequence of the chimpanzee genome and comparison with the human genome.</title>
        <authorList>
            <consortium name="Chimpanzee sequencing and analysis consortium"/>
        </authorList>
    </citation>
    <scope>NUCLEOTIDE SEQUENCE [LARGE SCALE GENOMIC DNA]</scope>
</reference>
<dbReference type="Bgee" id="ENSPTRG00000020683">
    <property type="expression patterns" value="Expressed in hindlimb stylopod muscle and 21 other cell types or tissues"/>
</dbReference>
<dbReference type="AlphaFoldDB" id="A0A2I3TKS7"/>
<feature type="domain" description="Protein HGH1 C-terminal" evidence="5">
    <location>
        <begin position="299"/>
        <end position="352"/>
    </location>
</feature>
<feature type="region of interest" description="Disordered" evidence="3">
    <location>
        <begin position="377"/>
        <end position="402"/>
    </location>
</feature>
<organism evidence="6 7">
    <name type="scientific">Pan troglodytes</name>
    <name type="common">Chimpanzee</name>
    <dbReference type="NCBI Taxonomy" id="9598"/>
    <lineage>
        <taxon>Eukaryota</taxon>
        <taxon>Metazoa</taxon>
        <taxon>Chordata</taxon>
        <taxon>Craniata</taxon>
        <taxon>Vertebrata</taxon>
        <taxon>Euteleostomi</taxon>
        <taxon>Mammalia</taxon>
        <taxon>Eutheria</taxon>
        <taxon>Euarchontoglires</taxon>
        <taxon>Primates</taxon>
        <taxon>Haplorrhini</taxon>
        <taxon>Catarrhini</taxon>
        <taxon>Hominidae</taxon>
        <taxon>Pan</taxon>
    </lineage>
</organism>
<dbReference type="EMBL" id="AACZ04054486">
    <property type="status" value="NOT_ANNOTATED_CDS"/>
    <property type="molecule type" value="Genomic_DNA"/>
</dbReference>
<reference evidence="6" key="3">
    <citation type="submission" date="2025-09" db="UniProtKB">
        <authorList>
            <consortium name="Ensembl"/>
        </authorList>
    </citation>
    <scope>IDENTIFICATION</scope>
</reference>
<dbReference type="Proteomes" id="UP000002277">
    <property type="component" value="Chromosome 8"/>
</dbReference>
<evidence type="ECO:0000313" key="8">
    <source>
        <dbReference type="VGNC" id="VGNC:12229"/>
    </source>
</evidence>
<dbReference type="Pfam" id="PF04063">
    <property type="entry name" value="DUF383"/>
    <property type="match status" value="1"/>
</dbReference>
<keyword evidence="7" id="KW-1185">Reference proteome</keyword>
<comment type="similarity">
    <text evidence="1">Belongs to the HGH1 family.</text>
</comment>
<dbReference type="Pfam" id="PF04064">
    <property type="entry name" value="DUF384"/>
    <property type="match status" value="1"/>
</dbReference>
<dbReference type="SUPFAM" id="SSF48371">
    <property type="entry name" value="ARM repeat"/>
    <property type="match status" value="1"/>
</dbReference>
<sequence length="402" mass="43387">MGEAGAGAGAPGGPEASPEAEVVKLLPFLAPGARADLQAAAVRHVLALTGCGPGRALLAGQAALLQALMELAPASAPARDAARALVNLAADPGLHETLLAADPGLPARLLGRALDPQWPWAEEAAAALANLSREPAPCAALMAALAAAEPADSGLERLVRALCTPGYNARAPLHYLAPLLSNLSQRPAARAFLLDPDRCVVQRLLPLTQYPDSSVRRGGVVGTLRNCCFEHRHHEWLLGPEVDILPFLLLPLAGPEDFSEEEMEQRGVQAPGLPVDLQYLPPDKQREPDADIRKMLVEAIMLLTATAPGRQQVRDQGAYLILRELHSWEPEPDVRTACEKLIQVLIGDEPERGMENLLEVQVPEDVEQQLQQLDCREQEQLEQEQLERELAPEPWVERATPT</sequence>
<evidence type="ECO:0000256" key="2">
    <source>
        <dbReference type="ARBA" id="ARBA00014076"/>
    </source>
</evidence>
<dbReference type="InterPro" id="IPR016024">
    <property type="entry name" value="ARM-type_fold"/>
</dbReference>
<reference evidence="6" key="2">
    <citation type="submission" date="2025-08" db="UniProtKB">
        <authorList>
            <consortium name="Ensembl"/>
        </authorList>
    </citation>
    <scope>IDENTIFICATION</scope>
</reference>
<feature type="domain" description="Protein HGH1 N-terminal" evidence="4">
    <location>
        <begin position="113"/>
        <end position="294"/>
    </location>
</feature>
<name>A0A2I3TKS7_PANTR</name>
<evidence type="ECO:0000313" key="6">
    <source>
        <dbReference type="Ensembl" id="ENSPTRP00000089528.1"/>
    </source>
</evidence>
<dbReference type="Gene3D" id="1.25.10.10">
    <property type="entry name" value="Leucine-rich Repeat Variant"/>
    <property type="match status" value="1"/>
</dbReference>
<dbReference type="InterPro" id="IPR007206">
    <property type="entry name" value="Protein_HGH1_C"/>
</dbReference>
<dbReference type="PANTHER" id="PTHR13387">
    <property type="entry name" value="PROTEIN HGH1 HOMOLOG"/>
    <property type="match status" value="1"/>
</dbReference>
<dbReference type="OMA" id="MCILLTN"/>
<dbReference type="PANTHER" id="PTHR13387:SF9">
    <property type="entry name" value="PROTEIN HGH1 HOMOLOG"/>
    <property type="match status" value="1"/>
</dbReference>
<feature type="compositionally biased region" description="Basic and acidic residues" evidence="3">
    <location>
        <begin position="377"/>
        <end position="391"/>
    </location>
</feature>
<proteinExistence type="inferred from homology"/>
<dbReference type="InterPro" id="IPR007205">
    <property type="entry name" value="Protein_HGH1_N"/>
</dbReference>
<evidence type="ECO:0000259" key="5">
    <source>
        <dbReference type="Pfam" id="PF04064"/>
    </source>
</evidence>
<accession>A0A2I3TKS7</accession>
<evidence type="ECO:0000256" key="3">
    <source>
        <dbReference type="SAM" id="MobiDB-lite"/>
    </source>
</evidence>
<dbReference type="InterPro" id="IPR011989">
    <property type="entry name" value="ARM-like"/>
</dbReference>